<reference evidence="1" key="1">
    <citation type="submission" date="2020-01" db="EMBL/GenBank/DDBJ databases">
        <authorList>
            <person name="Meier V. D."/>
            <person name="Meier V D."/>
        </authorList>
    </citation>
    <scope>NUCLEOTIDE SEQUENCE</scope>
    <source>
        <strain evidence="1">HLG_WM_MAG_06</strain>
    </source>
</reference>
<dbReference type="PANTHER" id="PTHR33639">
    <property type="entry name" value="THIOL-DISULFIDE OXIDOREDUCTASE DCC"/>
    <property type="match status" value="1"/>
</dbReference>
<gene>
    <name evidence="1" type="ORF">HELGO_WM5627</name>
</gene>
<dbReference type="InterPro" id="IPR052927">
    <property type="entry name" value="DCC_oxidoreductase"/>
</dbReference>
<dbReference type="Pfam" id="PF04134">
    <property type="entry name" value="DCC1-like"/>
    <property type="match status" value="1"/>
</dbReference>
<dbReference type="AlphaFoldDB" id="A0A6S6TDF1"/>
<sequence length="141" mass="16804">MRQNEETLKKYQNYNIILFDGVCNLCESSIQFIIKHDSKKYFHFLSQTSKLGQYLLEAYALDNIDSIIYVKKGIVYTHSDAALEVVKNLDGWYKHLYILRFLPRGFRDALYKLVAKYRYKVFGKKEHCLMPSEELKNRFLD</sequence>
<name>A0A6S6TDF1_9BACT</name>
<organism evidence="1">
    <name type="scientific">uncultured Sulfurovum sp</name>
    <dbReference type="NCBI Taxonomy" id="269237"/>
    <lineage>
        <taxon>Bacteria</taxon>
        <taxon>Pseudomonadati</taxon>
        <taxon>Campylobacterota</taxon>
        <taxon>Epsilonproteobacteria</taxon>
        <taxon>Campylobacterales</taxon>
        <taxon>Sulfurovaceae</taxon>
        <taxon>Sulfurovum</taxon>
        <taxon>environmental samples</taxon>
    </lineage>
</organism>
<accession>A0A6S6TDF1</accession>
<proteinExistence type="predicted"/>
<dbReference type="InterPro" id="IPR007263">
    <property type="entry name" value="DCC1-like"/>
</dbReference>
<protein>
    <submittedName>
        <fullName evidence="1">Thiol-disulfide oxidoreductase</fullName>
    </submittedName>
</protein>
<dbReference type="EMBL" id="CACVAP010000068">
    <property type="protein sequence ID" value="CAA6812927.1"/>
    <property type="molecule type" value="Genomic_DNA"/>
</dbReference>
<dbReference type="GO" id="GO:0015035">
    <property type="term" value="F:protein-disulfide reductase activity"/>
    <property type="evidence" value="ECO:0007669"/>
    <property type="project" value="InterPro"/>
</dbReference>
<dbReference type="PANTHER" id="PTHR33639:SF2">
    <property type="entry name" value="DUF393 DOMAIN-CONTAINING PROTEIN"/>
    <property type="match status" value="1"/>
</dbReference>
<evidence type="ECO:0000313" key="1">
    <source>
        <dbReference type="EMBL" id="CAA6812927.1"/>
    </source>
</evidence>